<comment type="catalytic activity">
    <reaction evidence="7">
        <text>(2R)-2-phosphoglycerate = (2R)-3-phosphoglycerate</text>
        <dbReference type="Rhea" id="RHEA:15901"/>
        <dbReference type="ChEBI" id="CHEBI:58272"/>
        <dbReference type="ChEBI" id="CHEBI:58289"/>
        <dbReference type="EC" id="5.4.2.11"/>
    </reaction>
</comment>
<dbReference type="CDD" id="cd07067">
    <property type="entry name" value="HP_PGM_like"/>
    <property type="match status" value="1"/>
</dbReference>
<dbReference type="InterPro" id="IPR013078">
    <property type="entry name" value="His_Pase_superF_clade-1"/>
</dbReference>
<comment type="similarity">
    <text evidence="1 7">Belongs to the phosphoglycerate mutase family. BPG-dependent PGAM subfamily.</text>
</comment>
<dbReference type="AlphaFoldDB" id="A0A7S1V3Z2"/>
<feature type="active site" description="Tele-phosphohistidine intermediate" evidence="4">
    <location>
        <position position="40"/>
    </location>
</feature>
<reference evidence="9" key="1">
    <citation type="submission" date="2021-01" db="EMBL/GenBank/DDBJ databases">
        <authorList>
            <person name="Corre E."/>
            <person name="Pelletier E."/>
            <person name="Niang G."/>
            <person name="Scheremetjew M."/>
            <person name="Finn R."/>
            <person name="Kale V."/>
            <person name="Holt S."/>
            <person name="Cochrane G."/>
            <person name="Meng A."/>
            <person name="Brown T."/>
            <person name="Cohen L."/>
        </authorList>
    </citation>
    <scope>NUCLEOTIDE SEQUENCE</scope>
    <source>
        <strain evidence="9">CCMP 410</strain>
    </source>
</reference>
<dbReference type="NCBIfam" id="TIGR01258">
    <property type="entry name" value="pgm_1"/>
    <property type="match status" value="1"/>
</dbReference>
<dbReference type="Pfam" id="PF00300">
    <property type="entry name" value="His_Phos_1"/>
    <property type="match status" value="1"/>
</dbReference>
<dbReference type="InterPro" id="IPR029033">
    <property type="entry name" value="His_PPase_superfam"/>
</dbReference>
<feature type="binding site" evidence="5">
    <location>
        <begin position="53"/>
        <end position="54"/>
    </location>
    <ligand>
        <name>substrate</name>
    </ligand>
</feature>
<feature type="region of interest" description="Disordered" evidence="8">
    <location>
        <begin position="157"/>
        <end position="179"/>
    </location>
</feature>
<dbReference type="EMBL" id="HBGK01027221">
    <property type="protein sequence ID" value="CAD9285213.1"/>
    <property type="molecule type" value="Transcribed_RNA"/>
</dbReference>
<keyword evidence="3 7" id="KW-0413">Isomerase</keyword>
<dbReference type="PROSITE" id="PS00175">
    <property type="entry name" value="PG_MUTASE"/>
    <property type="match status" value="1"/>
</dbReference>
<evidence type="ECO:0000256" key="8">
    <source>
        <dbReference type="SAM" id="MobiDB-lite"/>
    </source>
</evidence>
<sequence>MTTILLSALRQQRCSAHSASNRPTPPFQTRAVSTLILLRHGQSQWNNPNPRFTGWVDIPLTVKGRVEAVGAGQLLRSRGFKASRVDVAFTSKLQRAHETCELALASMAGPHQHTWSSDRIRRLEGLNERHYGIVQGKKKNDPDVLNTYGNDTVRSWRRSLRGKPPPLDETHEHWMPPPAPTTESLLDCQRRVLGAFHDHIAPALFEEEGLPHHPDERAVVVVAHSNTIRSLMAAFDNVPDESVPKLHVPNSVPILYKFDTATRLPVSSKLQSAAGGSHARWLVSAENHREVRKAITGHTLIRGIFESLDIDNNRDLSAAEIDRGLREYLKEDEKLDCVTVAVAKKVAREMSPRETISLQSFEERALAAAQGLTAPHAKESYFDHDPGSMVLDEQFP</sequence>
<dbReference type="SMART" id="SM00855">
    <property type="entry name" value="PGAM"/>
    <property type="match status" value="1"/>
</dbReference>
<evidence type="ECO:0000256" key="7">
    <source>
        <dbReference type="RuleBase" id="RU004511"/>
    </source>
</evidence>
<feature type="binding site" evidence="5">
    <location>
        <begin position="157"/>
        <end position="158"/>
    </location>
    <ligand>
        <name>substrate</name>
    </ligand>
</feature>
<keyword evidence="2 7" id="KW-0324">Glycolysis</keyword>
<dbReference type="PANTHER" id="PTHR11931">
    <property type="entry name" value="PHOSPHOGLYCERATE MUTASE"/>
    <property type="match status" value="1"/>
</dbReference>
<organism evidence="9">
    <name type="scientific">Grammatophora oceanica</name>
    <dbReference type="NCBI Taxonomy" id="210454"/>
    <lineage>
        <taxon>Eukaryota</taxon>
        <taxon>Sar</taxon>
        <taxon>Stramenopiles</taxon>
        <taxon>Ochrophyta</taxon>
        <taxon>Bacillariophyta</taxon>
        <taxon>Fragilariophyceae</taxon>
        <taxon>Fragilariophycidae</taxon>
        <taxon>Rhabdonematales</taxon>
        <taxon>Grammatophoraceae</taxon>
        <taxon>Grammatophora</taxon>
    </lineage>
</organism>
<feature type="active site" description="Proton donor/acceptor" evidence="4">
    <location>
        <position position="128"/>
    </location>
</feature>
<feature type="binding site" evidence="5">
    <location>
        <begin position="39"/>
        <end position="46"/>
    </location>
    <ligand>
        <name>substrate</name>
    </ligand>
</feature>
<proteinExistence type="inferred from homology"/>
<evidence type="ECO:0000256" key="4">
    <source>
        <dbReference type="PIRSR" id="PIRSR613078-1"/>
    </source>
</evidence>
<dbReference type="Gene3D" id="3.40.50.1240">
    <property type="entry name" value="Phosphoglycerate mutase-like"/>
    <property type="match status" value="1"/>
</dbReference>
<protein>
    <recommendedName>
        <fullName evidence="7">Phosphoglycerate mutase</fullName>
        <ecNumber evidence="7">5.4.2.11</ecNumber>
    </recommendedName>
</protein>
<feature type="site" description="Transition state stabilizer" evidence="6">
    <location>
        <position position="224"/>
    </location>
</feature>
<evidence type="ECO:0000256" key="2">
    <source>
        <dbReference type="ARBA" id="ARBA00023152"/>
    </source>
</evidence>
<dbReference type="InterPro" id="IPR018247">
    <property type="entry name" value="EF_Hand_1_Ca_BS"/>
</dbReference>
<dbReference type="InterPro" id="IPR001345">
    <property type="entry name" value="PG/BPGM_mutase_AS"/>
</dbReference>
<dbReference type="PROSITE" id="PS00018">
    <property type="entry name" value="EF_HAND_1"/>
    <property type="match status" value="1"/>
</dbReference>
<dbReference type="SUPFAM" id="SSF53254">
    <property type="entry name" value="Phosphoglycerate mutase-like"/>
    <property type="match status" value="1"/>
</dbReference>
<dbReference type="EC" id="5.4.2.11" evidence="7"/>
<feature type="binding site" evidence="5">
    <location>
        <position position="139"/>
    </location>
    <ligand>
        <name>substrate</name>
    </ligand>
</feature>
<dbReference type="GO" id="GO:0004619">
    <property type="term" value="F:phosphoglycerate mutase activity"/>
    <property type="evidence" value="ECO:0007669"/>
    <property type="project" value="UniProtKB-EC"/>
</dbReference>
<accession>A0A7S1V3Z2</accession>
<name>A0A7S1V3Z2_9STRA</name>
<feature type="binding site" evidence="5">
    <location>
        <begin position="128"/>
        <end position="131"/>
    </location>
    <ligand>
        <name>substrate</name>
    </ligand>
</feature>
<evidence type="ECO:0000313" key="9">
    <source>
        <dbReference type="EMBL" id="CAD9285213.1"/>
    </source>
</evidence>
<evidence type="ECO:0000256" key="3">
    <source>
        <dbReference type="ARBA" id="ARBA00023235"/>
    </source>
</evidence>
<dbReference type="InterPro" id="IPR005952">
    <property type="entry name" value="Phosphogly_mut1"/>
</dbReference>
<evidence type="ECO:0000256" key="5">
    <source>
        <dbReference type="PIRSR" id="PIRSR613078-2"/>
    </source>
</evidence>
<evidence type="ECO:0000256" key="6">
    <source>
        <dbReference type="PIRSR" id="PIRSR613078-3"/>
    </source>
</evidence>
<feature type="binding site" evidence="5">
    <location>
        <position position="95"/>
    </location>
    <ligand>
        <name>substrate</name>
    </ligand>
</feature>
<evidence type="ECO:0000256" key="1">
    <source>
        <dbReference type="ARBA" id="ARBA00006717"/>
    </source>
</evidence>
<gene>
    <name evidence="9" type="ORF">GOCE00092_LOCUS14069</name>
</gene>
<dbReference type="GO" id="GO:0006096">
    <property type="term" value="P:glycolytic process"/>
    <property type="evidence" value="ECO:0007669"/>
    <property type="project" value="UniProtKB-KW"/>
</dbReference>